<dbReference type="Pfam" id="PF01370">
    <property type="entry name" value="Epimerase"/>
    <property type="match status" value="1"/>
</dbReference>
<keyword evidence="2" id="KW-0520">NAD</keyword>
<evidence type="ECO:0000256" key="2">
    <source>
        <dbReference type="ARBA" id="ARBA00023027"/>
    </source>
</evidence>
<sequence length="172" mass="19399">MAHVYHSLYGIPVTGLRFFTVYGPWGRPDMAYFSFAHRIAKGLPINVYGRGTPQRDFTYIDDVVSGVVAALALGAEEELFNLGNHRTVTLSHFIAVLEQEMQLAAKKTMTDMAPGDVLATYADIEHARYRLGYEPATTIEVGLRNFVRWYRSTDFEPQFAEDGEWNRAGPTM</sequence>
<feature type="domain" description="NAD-dependent epimerase/dehydratase" evidence="3">
    <location>
        <begin position="2"/>
        <end position="83"/>
    </location>
</feature>
<organism evidence="4">
    <name type="scientific">Haptolina ericina</name>
    <dbReference type="NCBI Taxonomy" id="156174"/>
    <lineage>
        <taxon>Eukaryota</taxon>
        <taxon>Haptista</taxon>
        <taxon>Haptophyta</taxon>
        <taxon>Prymnesiophyceae</taxon>
        <taxon>Prymnesiales</taxon>
        <taxon>Prymnesiaceae</taxon>
        <taxon>Haptolina</taxon>
    </lineage>
</organism>
<dbReference type="AlphaFoldDB" id="A0A7S3F1G7"/>
<protein>
    <recommendedName>
        <fullName evidence="3">NAD-dependent epimerase/dehydratase domain-containing protein</fullName>
    </recommendedName>
</protein>
<dbReference type="InterPro" id="IPR036291">
    <property type="entry name" value="NAD(P)-bd_dom_sf"/>
</dbReference>
<evidence type="ECO:0000259" key="3">
    <source>
        <dbReference type="Pfam" id="PF01370"/>
    </source>
</evidence>
<dbReference type="Gene3D" id="3.90.25.10">
    <property type="entry name" value="UDP-galactose 4-epimerase, domain 1"/>
    <property type="match status" value="1"/>
</dbReference>
<comment type="similarity">
    <text evidence="1">Belongs to the NAD(P)-dependent epimerase/dehydratase family.</text>
</comment>
<gene>
    <name evidence="4" type="ORF">HERI1096_LOCUS21902</name>
</gene>
<proteinExistence type="inferred from homology"/>
<dbReference type="SUPFAM" id="SSF51735">
    <property type="entry name" value="NAD(P)-binding Rossmann-fold domains"/>
    <property type="match status" value="1"/>
</dbReference>
<evidence type="ECO:0000256" key="1">
    <source>
        <dbReference type="ARBA" id="ARBA00007637"/>
    </source>
</evidence>
<accession>A0A7S3F1G7</accession>
<reference evidence="4" key="1">
    <citation type="submission" date="2021-01" db="EMBL/GenBank/DDBJ databases">
        <authorList>
            <person name="Corre E."/>
            <person name="Pelletier E."/>
            <person name="Niang G."/>
            <person name="Scheremetjew M."/>
            <person name="Finn R."/>
            <person name="Kale V."/>
            <person name="Holt S."/>
            <person name="Cochrane G."/>
            <person name="Meng A."/>
            <person name="Brown T."/>
            <person name="Cohen L."/>
        </authorList>
    </citation>
    <scope>NUCLEOTIDE SEQUENCE</scope>
    <source>
        <strain evidence="4">CCMP281</strain>
    </source>
</reference>
<dbReference type="InterPro" id="IPR001509">
    <property type="entry name" value="Epimerase_deHydtase"/>
</dbReference>
<dbReference type="PANTHER" id="PTHR43574">
    <property type="entry name" value="EPIMERASE-RELATED"/>
    <property type="match status" value="1"/>
</dbReference>
<name>A0A7S3F1G7_9EUKA</name>
<evidence type="ECO:0000313" key="4">
    <source>
        <dbReference type="EMBL" id="CAE0121201.1"/>
    </source>
</evidence>
<dbReference type="Gene3D" id="3.40.50.720">
    <property type="entry name" value="NAD(P)-binding Rossmann-like Domain"/>
    <property type="match status" value="1"/>
</dbReference>
<dbReference type="PRINTS" id="PR01713">
    <property type="entry name" value="NUCEPIMERASE"/>
</dbReference>
<dbReference type="EMBL" id="HBHX01039465">
    <property type="protein sequence ID" value="CAE0121201.1"/>
    <property type="molecule type" value="Transcribed_RNA"/>
</dbReference>